<feature type="region of interest" description="Disordered" evidence="1">
    <location>
        <begin position="1"/>
        <end position="21"/>
    </location>
</feature>
<proteinExistence type="predicted"/>
<dbReference type="EMBL" id="JAKIKS010000316">
    <property type="protein sequence ID" value="MCL1128039.1"/>
    <property type="molecule type" value="Genomic_DNA"/>
</dbReference>
<keyword evidence="3" id="KW-1185">Reference proteome</keyword>
<evidence type="ECO:0000256" key="1">
    <source>
        <dbReference type="SAM" id="MobiDB-lite"/>
    </source>
</evidence>
<sequence length="238" mass="26625">MPVTLNFSSQSYKPENHNNEEEFSDLKINDQRLAKMVFGDSESESTSLKSWNKFSLRVKSFFNFANNPLERKENGIKELNKLISQPTNVDDPNPYDRLKALSRLAGPEHGAQFKLRLSEKDMTAELFIDGVAVRKEKVTSEQFQQMKAQIGQTEEKGDTLRSVQALDGHKKETAKLETLSNDNFKGGGVNKKFDGSTGVLKGMNNTAMKDFALEADLLKYKGTLSTTGQGALDRYISS</sequence>
<comment type="caution">
    <text evidence="2">The sequence shown here is derived from an EMBL/GenBank/DDBJ whole genome shotgun (WGS) entry which is preliminary data.</text>
</comment>
<protein>
    <submittedName>
        <fullName evidence="2">Uncharacterized protein</fullName>
    </submittedName>
</protein>
<accession>A0ABT0LK16</accession>
<evidence type="ECO:0000313" key="2">
    <source>
        <dbReference type="EMBL" id="MCL1128039.1"/>
    </source>
</evidence>
<organism evidence="2 3">
    <name type="scientific">Shewanella surugensis</name>
    <dbReference type="NCBI Taxonomy" id="212020"/>
    <lineage>
        <taxon>Bacteria</taxon>
        <taxon>Pseudomonadati</taxon>
        <taxon>Pseudomonadota</taxon>
        <taxon>Gammaproteobacteria</taxon>
        <taxon>Alteromonadales</taxon>
        <taxon>Shewanellaceae</taxon>
        <taxon>Shewanella</taxon>
    </lineage>
</organism>
<feature type="compositionally biased region" description="Polar residues" evidence="1">
    <location>
        <begin position="1"/>
        <end position="13"/>
    </location>
</feature>
<reference evidence="2 3" key="1">
    <citation type="submission" date="2022-01" db="EMBL/GenBank/DDBJ databases">
        <title>Whole genome-based taxonomy of the Shewanellaceae.</title>
        <authorList>
            <person name="Martin-Rodriguez A.J."/>
        </authorList>
    </citation>
    <scope>NUCLEOTIDE SEQUENCE [LARGE SCALE GENOMIC DNA]</scope>
    <source>
        <strain evidence="2 3">DSM 17177</strain>
    </source>
</reference>
<dbReference type="RefSeq" id="WP_248943460.1">
    <property type="nucleotide sequence ID" value="NZ_JAKIKS010000316.1"/>
</dbReference>
<evidence type="ECO:0000313" key="3">
    <source>
        <dbReference type="Proteomes" id="UP001203423"/>
    </source>
</evidence>
<name>A0ABT0LK16_9GAMM</name>
<dbReference type="Proteomes" id="UP001203423">
    <property type="component" value="Unassembled WGS sequence"/>
</dbReference>
<gene>
    <name evidence="2" type="ORF">L2764_27245</name>
</gene>